<keyword evidence="2" id="KW-1185">Reference proteome</keyword>
<proteinExistence type="predicted"/>
<accession>A0A1D2MIM7</accession>
<protein>
    <submittedName>
        <fullName evidence="1">Uncharacterized protein</fullName>
    </submittedName>
</protein>
<dbReference type="EMBL" id="LJIJ01001140">
    <property type="protein sequence ID" value="ODM92815.1"/>
    <property type="molecule type" value="Genomic_DNA"/>
</dbReference>
<sequence length="102" mass="11631">MKGLFAKAEALPGNTANQTHVVPKRAELEYLGFADGKNYFLYHLILKPETLSLQDPYIIWIQEVKYPLLKELVGFIKQVPTKYVRAYNPNKDYEAANASSRA</sequence>
<name>A0A1D2MIM7_ORCCI</name>
<evidence type="ECO:0000313" key="1">
    <source>
        <dbReference type="EMBL" id="ODM92815.1"/>
    </source>
</evidence>
<gene>
    <name evidence="1" type="ORF">Ocin01_13868</name>
</gene>
<reference evidence="1 2" key="1">
    <citation type="journal article" date="2016" name="Genome Biol. Evol.">
        <title>Gene Family Evolution Reflects Adaptation to Soil Environmental Stressors in the Genome of the Collembolan Orchesella cincta.</title>
        <authorList>
            <person name="Faddeeva-Vakhrusheva A."/>
            <person name="Derks M.F."/>
            <person name="Anvar S.Y."/>
            <person name="Agamennone V."/>
            <person name="Suring W."/>
            <person name="Smit S."/>
            <person name="van Straalen N.M."/>
            <person name="Roelofs D."/>
        </authorList>
    </citation>
    <scope>NUCLEOTIDE SEQUENCE [LARGE SCALE GENOMIC DNA]</scope>
    <source>
        <tissue evidence="1">Mixed pool</tissue>
    </source>
</reference>
<organism evidence="1 2">
    <name type="scientific">Orchesella cincta</name>
    <name type="common">Springtail</name>
    <name type="synonym">Podura cincta</name>
    <dbReference type="NCBI Taxonomy" id="48709"/>
    <lineage>
        <taxon>Eukaryota</taxon>
        <taxon>Metazoa</taxon>
        <taxon>Ecdysozoa</taxon>
        <taxon>Arthropoda</taxon>
        <taxon>Hexapoda</taxon>
        <taxon>Collembola</taxon>
        <taxon>Entomobryomorpha</taxon>
        <taxon>Entomobryoidea</taxon>
        <taxon>Orchesellidae</taxon>
        <taxon>Orchesellinae</taxon>
        <taxon>Orchesella</taxon>
    </lineage>
</organism>
<dbReference type="Proteomes" id="UP000094527">
    <property type="component" value="Unassembled WGS sequence"/>
</dbReference>
<dbReference type="AlphaFoldDB" id="A0A1D2MIM7"/>
<comment type="caution">
    <text evidence="1">The sequence shown here is derived from an EMBL/GenBank/DDBJ whole genome shotgun (WGS) entry which is preliminary data.</text>
</comment>
<evidence type="ECO:0000313" key="2">
    <source>
        <dbReference type="Proteomes" id="UP000094527"/>
    </source>
</evidence>